<evidence type="ECO:0000313" key="2">
    <source>
        <dbReference type="Proteomes" id="UP000734218"/>
    </source>
</evidence>
<gene>
    <name evidence="1" type="ORF">GGR88_000857</name>
</gene>
<name>A0ABX0XJP1_9SPHN</name>
<dbReference type="Pfam" id="PF04237">
    <property type="entry name" value="YjbR"/>
    <property type="match status" value="1"/>
</dbReference>
<keyword evidence="2" id="KW-1185">Reference proteome</keyword>
<organism evidence="1 2">
    <name type="scientific">Sphingomonas jejuensis</name>
    <dbReference type="NCBI Taxonomy" id="904715"/>
    <lineage>
        <taxon>Bacteria</taxon>
        <taxon>Pseudomonadati</taxon>
        <taxon>Pseudomonadota</taxon>
        <taxon>Alphaproteobacteria</taxon>
        <taxon>Sphingomonadales</taxon>
        <taxon>Sphingomonadaceae</taxon>
        <taxon>Sphingomonas</taxon>
    </lineage>
</organism>
<dbReference type="EMBL" id="JAATJE010000001">
    <property type="protein sequence ID" value="NJC33383.1"/>
    <property type="molecule type" value="Genomic_DNA"/>
</dbReference>
<evidence type="ECO:0008006" key="3">
    <source>
        <dbReference type="Google" id="ProtNLM"/>
    </source>
</evidence>
<dbReference type="RefSeq" id="WP_167953317.1">
    <property type="nucleotide sequence ID" value="NZ_JAATJE010000001.1"/>
</dbReference>
<accession>A0ABX0XJP1</accession>
<comment type="caution">
    <text evidence="1">The sequence shown here is derived from an EMBL/GenBank/DDBJ whole genome shotgun (WGS) entry which is preliminary data.</text>
</comment>
<dbReference type="InterPro" id="IPR058532">
    <property type="entry name" value="YjbR/MT2646/Rv2570-like"/>
</dbReference>
<evidence type="ECO:0000313" key="1">
    <source>
        <dbReference type="EMBL" id="NJC33383.1"/>
    </source>
</evidence>
<proteinExistence type="predicted"/>
<protein>
    <recommendedName>
        <fullName evidence="3">MmcQ/YjbR family DNA-binding protein</fullName>
    </recommendedName>
</protein>
<sequence length="114" mass="12747">MKDWDAVVAAGLALPGVEHGTSYGRPALKKRGRVIAGTTAPDQGSFVLHVDAEEKQILLDTDPERFWQTDHYVGWPAVLVRYGPDRDDRVALLLRRAWWDRATVAERKAAGDRP</sequence>
<reference evidence="1 2" key="1">
    <citation type="submission" date="2020-03" db="EMBL/GenBank/DDBJ databases">
        <title>Genomic Encyclopedia of Type Strains, Phase IV (KMG-IV): sequencing the most valuable type-strain genomes for metagenomic binning, comparative biology and taxonomic classification.</title>
        <authorList>
            <person name="Goeker M."/>
        </authorList>
    </citation>
    <scope>NUCLEOTIDE SEQUENCE [LARGE SCALE GENOMIC DNA]</scope>
    <source>
        <strain evidence="1 2">DSM 27651</strain>
    </source>
</reference>
<dbReference type="Proteomes" id="UP000734218">
    <property type="component" value="Unassembled WGS sequence"/>
</dbReference>